<dbReference type="PANTHER" id="PTHR12110:SF21">
    <property type="entry name" value="XYLOSE ISOMERASE-LIKE TIM BARREL DOMAIN-CONTAINING PROTEIN"/>
    <property type="match status" value="1"/>
</dbReference>
<dbReference type="InterPro" id="IPR013022">
    <property type="entry name" value="Xyl_isomerase-like_TIM-brl"/>
</dbReference>
<dbReference type="PANTHER" id="PTHR12110">
    <property type="entry name" value="HYDROXYPYRUVATE ISOMERASE"/>
    <property type="match status" value="1"/>
</dbReference>
<protein>
    <submittedName>
        <fullName evidence="2">Sugar phosphate isomerase/epimerase</fullName>
    </submittedName>
</protein>
<evidence type="ECO:0000259" key="1">
    <source>
        <dbReference type="Pfam" id="PF01261"/>
    </source>
</evidence>
<dbReference type="STRING" id="1122155.SAMN02745158_03717"/>
<dbReference type="Proteomes" id="UP000184245">
    <property type="component" value="Unassembled WGS sequence"/>
</dbReference>
<keyword evidence="2" id="KW-0413">Isomerase</keyword>
<sequence length="329" mass="38077">MKRPITLASGQFGDMDLESLCRMASAIGYEGLELASHAHFNVTEALETEDYIPRVKETLEKYHLNCYAVSAHLTGQCVGDRWDPRLDNFAPGELRGQPEKIREWAVEEMKRTVIAASKMGVKVITGFTGSPLWPWWYSYPQTTGKMIEQGYEELCELWNPIFDVFDEYGIRFALEVHPTEIAFDYYTTEELLKRFRYRPALGINYDPSHLVWQGVNELTFLRDFRERIYHVHIKDVKMNRNDRAGILGSHLEFGDTRRGWNFVSVGHGNVDFDGIIRELNQMGYEGPLSVEWEDSGMEREKGARESFQYIQKMNFSPSEIAFDAALKQE</sequence>
<dbReference type="InterPro" id="IPR036237">
    <property type="entry name" value="Xyl_isomerase-like_sf"/>
</dbReference>
<keyword evidence="3" id="KW-1185">Reference proteome</keyword>
<gene>
    <name evidence="2" type="ORF">SAMN02745158_03717</name>
</gene>
<proteinExistence type="predicted"/>
<dbReference type="Gene3D" id="3.20.20.150">
    <property type="entry name" value="Divalent-metal-dependent TIM barrel enzymes"/>
    <property type="match status" value="1"/>
</dbReference>
<dbReference type="EMBL" id="FQVI01000028">
    <property type="protein sequence ID" value="SHF43490.1"/>
    <property type="molecule type" value="Genomic_DNA"/>
</dbReference>
<organism evidence="2 3">
    <name type="scientific">Lactonifactor longoviformis DSM 17459</name>
    <dbReference type="NCBI Taxonomy" id="1122155"/>
    <lineage>
        <taxon>Bacteria</taxon>
        <taxon>Bacillati</taxon>
        <taxon>Bacillota</taxon>
        <taxon>Clostridia</taxon>
        <taxon>Eubacteriales</taxon>
        <taxon>Clostridiaceae</taxon>
        <taxon>Lactonifactor</taxon>
    </lineage>
</organism>
<reference evidence="2 3" key="1">
    <citation type="submission" date="2016-11" db="EMBL/GenBank/DDBJ databases">
        <authorList>
            <person name="Jaros S."/>
            <person name="Januszkiewicz K."/>
            <person name="Wedrychowicz H."/>
        </authorList>
    </citation>
    <scope>NUCLEOTIDE SEQUENCE [LARGE SCALE GENOMIC DNA]</scope>
    <source>
        <strain evidence="2 3">DSM 17459</strain>
    </source>
</reference>
<name>A0A1M5BM68_9CLOT</name>
<dbReference type="Pfam" id="PF01261">
    <property type="entry name" value="AP_endonuc_2"/>
    <property type="match status" value="1"/>
</dbReference>
<dbReference type="GO" id="GO:0016853">
    <property type="term" value="F:isomerase activity"/>
    <property type="evidence" value="ECO:0007669"/>
    <property type="project" value="UniProtKB-KW"/>
</dbReference>
<evidence type="ECO:0000313" key="3">
    <source>
        <dbReference type="Proteomes" id="UP000184245"/>
    </source>
</evidence>
<dbReference type="SUPFAM" id="SSF51658">
    <property type="entry name" value="Xylose isomerase-like"/>
    <property type="match status" value="1"/>
</dbReference>
<accession>A0A1M5BM68</accession>
<feature type="domain" description="Xylose isomerase-like TIM barrel" evidence="1">
    <location>
        <begin position="22"/>
        <end position="312"/>
    </location>
</feature>
<evidence type="ECO:0000313" key="2">
    <source>
        <dbReference type="EMBL" id="SHF43490.1"/>
    </source>
</evidence>
<dbReference type="InterPro" id="IPR050312">
    <property type="entry name" value="IolE/XylAMocC-like"/>
</dbReference>
<dbReference type="OrthoDB" id="9779184at2"/>
<dbReference type="RefSeq" id="WP_072854273.1">
    <property type="nucleotide sequence ID" value="NZ_FQVI01000028.1"/>
</dbReference>
<dbReference type="AlphaFoldDB" id="A0A1M5BM68"/>